<dbReference type="AlphaFoldDB" id="Q2RR10"/>
<dbReference type="KEGG" id="rru:Rru_A2638"/>
<accession>Q2RR10</accession>
<dbReference type="EMBL" id="CP000230">
    <property type="protein sequence ID" value="ABC23435.1"/>
    <property type="molecule type" value="Genomic_DNA"/>
</dbReference>
<dbReference type="SUPFAM" id="SSF53335">
    <property type="entry name" value="S-adenosyl-L-methionine-dependent methyltransferases"/>
    <property type="match status" value="1"/>
</dbReference>
<dbReference type="eggNOG" id="ENOG5033QUZ">
    <property type="taxonomic scope" value="Bacteria"/>
</dbReference>
<gene>
    <name evidence="1" type="ordered locus">Rru_A2638</name>
</gene>
<dbReference type="Gene3D" id="3.40.50.150">
    <property type="entry name" value="Vaccinia Virus protein VP39"/>
    <property type="match status" value="1"/>
</dbReference>
<evidence type="ECO:0000313" key="1">
    <source>
        <dbReference type="EMBL" id="ABC23435.1"/>
    </source>
</evidence>
<organism evidence="1 2">
    <name type="scientific">Rhodospirillum rubrum (strain ATCC 11170 / ATH 1.1.1 / DSM 467 / LMG 4362 / NCIMB 8255 / S1)</name>
    <dbReference type="NCBI Taxonomy" id="269796"/>
    <lineage>
        <taxon>Bacteria</taxon>
        <taxon>Pseudomonadati</taxon>
        <taxon>Pseudomonadota</taxon>
        <taxon>Alphaproteobacteria</taxon>
        <taxon>Rhodospirillales</taxon>
        <taxon>Rhodospirillaceae</taxon>
        <taxon>Rhodospirillum</taxon>
    </lineage>
</organism>
<dbReference type="RefSeq" id="WP_011390388.1">
    <property type="nucleotide sequence ID" value="NC_007643.1"/>
</dbReference>
<name>Q2RR10_RHORT</name>
<reference evidence="1 2" key="1">
    <citation type="journal article" date="2011" name="Stand. Genomic Sci.">
        <title>Complete genome sequence of Rhodospirillum rubrum type strain (S1).</title>
        <authorList>
            <person name="Munk A.C."/>
            <person name="Copeland A."/>
            <person name="Lucas S."/>
            <person name="Lapidus A."/>
            <person name="Del Rio T.G."/>
            <person name="Barry K."/>
            <person name="Detter J.C."/>
            <person name="Hammon N."/>
            <person name="Israni S."/>
            <person name="Pitluck S."/>
            <person name="Brettin T."/>
            <person name="Bruce D."/>
            <person name="Han C."/>
            <person name="Tapia R."/>
            <person name="Gilna P."/>
            <person name="Schmutz J."/>
            <person name="Larimer F."/>
            <person name="Land M."/>
            <person name="Kyrpides N.C."/>
            <person name="Mavromatis K."/>
            <person name="Richardson P."/>
            <person name="Rohde M."/>
            <person name="Goker M."/>
            <person name="Klenk H.P."/>
            <person name="Zhang Y."/>
            <person name="Roberts G.P."/>
            <person name="Reslewic S."/>
            <person name="Schwartz D.C."/>
        </authorList>
    </citation>
    <scope>NUCLEOTIDE SEQUENCE [LARGE SCALE GENOMIC DNA]</scope>
    <source>
        <strain evidence="2">ATCC 11170 / ATH 1.1.1 / DSM 467 / LMG 4362 / NCIMB 8255 / S1</strain>
    </source>
</reference>
<keyword evidence="2" id="KW-1185">Reference proteome</keyword>
<dbReference type="HOGENOM" id="CLU_986530_0_0_5"/>
<evidence type="ECO:0008006" key="3">
    <source>
        <dbReference type="Google" id="ProtNLM"/>
    </source>
</evidence>
<sequence length="282" mass="31938">MTFGSFIEPNTDLAESESPAKDLGIKIYSGYQAIKDSDRFRGKNRIFDDILEKSKSSDLVYEDQCSSQYYFDLVKTLRDFNGEFDRVVEVGVFMGGASAVLAGCMEPFGFGLDMVDINANYLHFAYERIRRLYPETAHKIRLFHGDLPSYVREVILKENARSIVHHDAGHSFNVVVKDMAALSFVKEKLFAIIAQDTHLRGTISNMNFVDMALYAVFGLDLSYAPIGFSYSPLDSRTAPNMYGGNYFMPNEPEGFVLPMNQNEFRYPHPDMTIDDFLPPAKS</sequence>
<dbReference type="InterPro" id="IPR029063">
    <property type="entry name" value="SAM-dependent_MTases_sf"/>
</dbReference>
<dbReference type="PATRIC" id="fig|269796.9.peg.2748"/>
<dbReference type="STRING" id="269796.Rru_A2638"/>
<evidence type="ECO:0000313" key="2">
    <source>
        <dbReference type="Proteomes" id="UP000001929"/>
    </source>
</evidence>
<protein>
    <recommendedName>
        <fullName evidence="3">Class I SAM-dependent methyltransferase</fullName>
    </recommendedName>
</protein>
<proteinExistence type="predicted"/>
<dbReference type="EnsemblBacteria" id="ABC23435">
    <property type="protein sequence ID" value="ABC23435"/>
    <property type="gene ID" value="Rru_A2638"/>
</dbReference>
<dbReference type="Proteomes" id="UP000001929">
    <property type="component" value="Chromosome"/>
</dbReference>